<protein>
    <submittedName>
        <fullName evidence="2">BLUF domain-containing protein</fullName>
    </submittedName>
</protein>
<organism evidence="2 3">
    <name type="scientific">Sphingomonas chungangi</name>
    <dbReference type="NCBI Taxonomy" id="2683589"/>
    <lineage>
        <taxon>Bacteria</taxon>
        <taxon>Pseudomonadati</taxon>
        <taxon>Pseudomonadota</taxon>
        <taxon>Alphaproteobacteria</taxon>
        <taxon>Sphingomonadales</taxon>
        <taxon>Sphingomonadaceae</taxon>
        <taxon>Sphingomonas</taxon>
    </lineage>
</organism>
<dbReference type="SUPFAM" id="SSF54975">
    <property type="entry name" value="Acylphosphatase/BLUF domain-like"/>
    <property type="match status" value="1"/>
</dbReference>
<dbReference type="GO" id="GO:0071949">
    <property type="term" value="F:FAD binding"/>
    <property type="evidence" value="ECO:0007669"/>
    <property type="project" value="InterPro"/>
</dbReference>
<dbReference type="Gene3D" id="3.30.70.100">
    <property type="match status" value="1"/>
</dbReference>
<dbReference type="EMBL" id="JACEIB010000026">
    <property type="protein sequence ID" value="MBA2935919.1"/>
    <property type="molecule type" value="Genomic_DNA"/>
</dbReference>
<proteinExistence type="predicted"/>
<accession>A0A838LBF6</accession>
<dbReference type="SMART" id="SM01034">
    <property type="entry name" value="BLUF"/>
    <property type="match status" value="1"/>
</dbReference>
<keyword evidence="3" id="KW-1185">Reference proteome</keyword>
<evidence type="ECO:0000313" key="2">
    <source>
        <dbReference type="EMBL" id="MBA2935919.1"/>
    </source>
</evidence>
<evidence type="ECO:0000313" key="3">
    <source>
        <dbReference type="Proteomes" id="UP000570166"/>
    </source>
</evidence>
<name>A0A838LBF6_9SPHN</name>
<dbReference type="Proteomes" id="UP000570166">
    <property type="component" value="Unassembled WGS sequence"/>
</dbReference>
<dbReference type="PROSITE" id="PS50925">
    <property type="entry name" value="BLUF"/>
    <property type="match status" value="1"/>
</dbReference>
<reference evidence="2 3" key="1">
    <citation type="submission" date="2020-07" db="EMBL/GenBank/DDBJ databases">
        <authorList>
            <person name="Sun Q."/>
        </authorList>
    </citation>
    <scope>NUCLEOTIDE SEQUENCE [LARGE SCALE GENOMIC DNA]</scope>
    <source>
        <strain evidence="2 3">CGMCC 1.13654</strain>
    </source>
</reference>
<dbReference type="GO" id="GO:0009882">
    <property type="term" value="F:blue light photoreceptor activity"/>
    <property type="evidence" value="ECO:0007669"/>
    <property type="project" value="InterPro"/>
</dbReference>
<feature type="domain" description="BLUF" evidence="1">
    <location>
        <begin position="1"/>
        <end position="94"/>
    </location>
</feature>
<comment type="caution">
    <text evidence="2">The sequence shown here is derived from an EMBL/GenBank/DDBJ whole genome shotgun (WGS) entry which is preliminary data.</text>
</comment>
<dbReference type="InterPro" id="IPR036046">
    <property type="entry name" value="Acylphosphatase-like_dom_sf"/>
</dbReference>
<sequence>MHRWLYVSLCRLPAPWQENAVTDIVTTSRARNAALGVTGALLFTGQRFAQYLEGAETELARLRASIERDARHAEIRTILDGHRPERLFDDWTLAYAGPSRFVSGQVEAALDDAGSADTLIQVLREFATPS</sequence>
<dbReference type="Pfam" id="PF04940">
    <property type="entry name" value="BLUF"/>
    <property type="match status" value="1"/>
</dbReference>
<dbReference type="AlphaFoldDB" id="A0A838LBF6"/>
<dbReference type="InterPro" id="IPR007024">
    <property type="entry name" value="BLUF_domain"/>
</dbReference>
<evidence type="ECO:0000259" key="1">
    <source>
        <dbReference type="PROSITE" id="PS50925"/>
    </source>
</evidence>
<gene>
    <name evidence="2" type="ORF">HZF05_17710</name>
</gene>